<dbReference type="PROSITE" id="PS50937">
    <property type="entry name" value="HTH_MERR_2"/>
    <property type="match status" value="1"/>
</dbReference>
<dbReference type="RefSeq" id="WP_029210082.1">
    <property type="nucleotide sequence ID" value="NZ_DAMCTM010000035.1"/>
</dbReference>
<dbReference type="SUPFAM" id="SSF55979">
    <property type="entry name" value="DNA clamp"/>
    <property type="match status" value="1"/>
</dbReference>
<evidence type="ECO:0000313" key="4">
    <source>
        <dbReference type="Proteomes" id="UP001521931"/>
    </source>
</evidence>
<reference evidence="3 4" key="1">
    <citation type="submission" date="2022-02" db="EMBL/GenBank/DDBJ databases">
        <title>Uncovering new skin microbiome diversity through culturing and metagenomics.</title>
        <authorList>
            <person name="Conlan S."/>
            <person name="Deming C."/>
            <person name="Nisc Comparative Sequencing Program N."/>
            <person name="Segre J.A."/>
        </authorList>
    </citation>
    <scope>NUCLEOTIDE SEQUENCE [LARGE SCALE GENOMIC DNA]</scope>
    <source>
        <strain evidence="3 4">ACRQZ</strain>
    </source>
</reference>
<dbReference type="InterPro" id="IPR009061">
    <property type="entry name" value="DNA-bd_dom_put_sf"/>
</dbReference>
<dbReference type="PANTHER" id="PTHR30204">
    <property type="entry name" value="REDOX-CYCLING DRUG-SENSING TRANSCRIPTIONAL ACTIVATOR SOXR"/>
    <property type="match status" value="1"/>
</dbReference>
<name>A0ABS9Q5W3_9MICO</name>
<dbReference type="Pfam" id="PF13411">
    <property type="entry name" value="MerR_1"/>
    <property type="match status" value="1"/>
</dbReference>
<evidence type="ECO:0000313" key="3">
    <source>
        <dbReference type="EMBL" id="MCG7322498.1"/>
    </source>
</evidence>
<dbReference type="InterPro" id="IPR046938">
    <property type="entry name" value="DNA_clamp_sf"/>
</dbReference>
<dbReference type="Gene3D" id="1.10.1660.10">
    <property type="match status" value="1"/>
</dbReference>
<gene>
    <name evidence="3" type="ORF">MHL29_11475</name>
</gene>
<dbReference type="EMBL" id="JAKRCV010000037">
    <property type="protein sequence ID" value="MCG7322498.1"/>
    <property type="molecule type" value="Genomic_DNA"/>
</dbReference>
<dbReference type="SMART" id="SM00422">
    <property type="entry name" value="HTH_MERR"/>
    <property type="match status" value="1"/>
</dbReference>
<dbReference type="InterPro" id="IPR047057">
    <property type="entry name" value="MerR_fam"/>
</dbReference>
<keyword evidence="1" id="KW-0238">DNA-binding</keyword>
<dbReference type="SUPFAM" id="SSF46955">
    <property type="entry name" value="Putative DNA-binding domain"/>
    <property type="match status" value="1"/>
</dbReference>
<dbReference type="Gene3D" id="3.10.150.10">
    <property type="entry name" value="DNA Polymerase III, subunit A, domain 2"/>
    <property type="match status" value="1"/>
</dbReference>
<comment type="caution">
    <text evidence="3">The sequence shown here is derived from an EMBL/GenBank/DDBJ whole genome shotgun (WGS) entry which is preliminary data.</text>
</comment>
<dbReference type="PANTHER" id="PTHR30204:SF97">
    <property type="entry name" value="MERR FAMILY REGULATORY PROTEIN"/>
    <property type="match status" value="1"/>
</dbReference>
<dbReference type="Proteomes" id="UP001521931">
    <property type="component" value="Unassembled WGS sequence"/>
</dbReference>
<evidence type="ECO:0000256" key="1">
    <source>
        <dbReference type="ARBA" id="ARBA00023125"/>
    </source>
</evidence>
<feature type="domain" description="HTH merR-type" evidence="2">
    <location>
        <begin position="4"/>
        <end position="74"/>
    </location>
</feature>
<evidence type="ECO:0000259" key="2">
    <source>
        <dbReference type="PROSITE" id="PS50937"/>
    </source>
</evidence>
<dbReference type="InterPro" id="IPR000551">
    <property type="entry name" value="MerR-type_HTH_dom"/>
</dbReference>
<protein>
    <submittedName>
        <fullName evidence="3">MerR family transcriptional regulator</fullName>
    </submittedName>
</protein>
<keyword evidence="4" id="KW-1185">Reference proteome</keyword>
<organism evidence="3 4">
    <name type="scientific">Arsenicicoccus bolidensis</name>
    <dbReference type="NCBI Taxonomy" id="229480"/>
    <lineage>
        <taxon>Bacteria</taxon>
        <taxon>Bacillati</taxon>
        <taxon>Actinomycetota</taxon>
        <taxon>Actinomycetes</taxon>
        <taxon>Micrococcales</taxon>
        <taxon>Intrasporangiaceae</taxon>
        <taxon>Arsenicicoccus</taxon>
    </lineage>
</organism>
<proteinExistence type="predicted"/>
<accession>A0ABS9Q5W3</accession>
<sequence length="324" mass="35027">MTDLLGIGELAQASGLTVSALRFYDTHAVLVPAVVDERTGYRRYAVDQVVAARVIAGLRRIGLPVAEMPTVLERLDDAEQVAGILHAHLTHLEAGVAGARLEVARLLRLLGSDDDVPGVPVLPPQPELRFPASGFEHALRRVEFAVATHDEAGALGGIHLRAAGGVCTWVATDRYRLATTTCPVSQADWGATLAPALLRQALEDQADGEVRLRPDLPTVDGDYPDVERMRTYLGQGRHRVVDRAALPELLVDAEPGRVRLEHLLLDGELLREAVEALPGDQLMLELDGPLAPIALRDPHDGSTWTLLMPIRDDTISSDPDREGA</sequence>